<dbReference type="EMBL" id="JAFHKP010000036">
    <property type="protein sequence ID" value="KAG5465638.1"/>
    <property type="molecule type" value="Genomic_DNA"/>
</dbReference>
<keyword evidence="2" id="KW-0812">Transmembrane</keyword>
<dbReference type="OrthoDB" id="278656at2759"/>
<name>A0A836KHD3_LEIEN</name>
<evidence type="ECO:0000313" key="3">
    <source>
        <dbReference type="EMBL" id="KAG5465638.1"/>
    </source>
</evidence>
<accession>A0A836KHD3</accession>
<feature type="region of interest" description="Disordered" evidence="1">
    <location>
        <begin position="1"/>
        <end position="24"/>
    </location>
</feature>
<comment type="caution">
    <text evidence="3">The sequence shown here is derived from an EMBL/GenBank/DDBJ whole genome shotgun (WGS) entry which is preliminary data.</text>
</comment>
<feature type="compositionally biased region" description="Basic and acidic residues" evidence="1">
    <location>
        <begin position="60"/>
        <end position="78"/>
    </location>
</feature>
<dbReference type="AlphaFoldDB" id="A0A836KHD3"/>
<feature type="region of interest" description="Disordered" evidence="1">
    <location>
        <begin position="44"/>
        <end position="89"/>
    </location>
</feature>
<proteinExistence type="predicted"/>
<evidence type="ECO:0000256" key="1">
    <source>
        <dbReference type="SAM" id="MobiDB-lite"/>
    </source>
</evidence>
<evidence type="ECO:0000313" key="4">
    <source>
        <dbReference type="Proteomes" id="UP000674179"/>
    </source>
</evidence>
<sequence length="948" mass="101141">MHSRGGTGTVREGDPPNDLPRAPFYRPEGVRVALTDASAPQLLRVPRKERASDVVVEGSNSDREIQDAEPGPRERKDAQNTAAARADNSIGVRRRRMGDVYPIMKNTIYSDEECEEEVMLTERDWGALFIHYLIGLFQYFVRNPKATGLIFTTAIILLFFKYSQQVVVKAVNAAVRAHPGLEPTDTLRSAVVSFAEELRGLERVAQTVGWAYLRDSVAGYNISTAVNTTFFSLVNSLQSSLRANVKTYVVYALPTASSTVLASNHWGQIGCASEDASSSVCFYVANDSTARQWNTTTHTGDGGLSASDVYIEQRMPDLLSVAATATNGSALAASGVWTRASTTRGIFSQEAVRTISYLLPIAFNSEGYATAMAGVDVSVVLLMGTVNVAATPNMEFVVVDNRYNVSEGGQFVYNSFNESIFWPVPYGVLNAPVGRIRDLAEAIWRKNGGALAVNGSFYQNGLIYQSLTMMSHWTLIASSPLALSVAEVAAKLGAAVKESMNIAAAASGLYSDCETSANKQQNSVTVEAFGQIEYAFGTHVHSLYTSYTLAGASDSTDSSSYASSSAVSNSIASSATSRLSSSSAATTVSSASASKESSLTSSSGSEGLSHGSSSSSAAAQSSALSSAASASRAAPATSTVSSERTVEEIFMPRAMTVRRPVNILGANAAWCARSSGAATAARKWGVCGCAYSSSTQKMCFYTDSNQLETVFEGSVFSNSARDKVKTHKFATSRRGVFTNQYIEGATPINGFWTKPYLGSDATGNAVVAVSYVRPSVHDSSGYVTRATVLDTTAAWMADALKGSQHDGVAALYLIDRRDRGTFLASSTAAQAVKAVYAALDTPDPEFNRIANAVYSTAGNSWERSLSFHMGPTLVNYQVLESQWGVIEVMPGDVALQRYLPTPAVTGATDALRLLPLGETIQLFLYVSAILLIFFLNLLVLGCSRLGKK</sequence>
<gene>
    <name evidence="3" type="ORF">CUR178_00347</name>
</gene>
<dbReference type="KEGG" id="lenr:94167644"/>
<feature type="region of interest" description="Disordered" evidence="1">
    <location>
        <begin position="595"/>
        <end position="616"/>
    </location>
</feature>
<feature type="transmembrane region" description="Helical" evidence="2">
    <location>
        <begin position="922"/>
        <end position="942"/>
    </location>
</feature>
<reference evidence="3 4" key="1">
    <citation type="submission" date="2021-02" db="EMBL/GenBank/DDBJ databases">
        <title>Leishmania (Mundinia) enrietti genome sequencing and assembly.</title>
        <authorList>
            <person name="Almutairi H."/>
            <person name="Gatherer D."/>
        </authorList>
    </citation>
    <scope>NUCLEOTIDE SEQUENCE [LARGE SCALE GENOMIC DNA]</scope>
    <source>
        <strain evidence="3">CUR178</strain>
    </source>
</reference>
<keyword evidence="2" id="KW-0472">Membrane</keyword>
<organism evidence="3 4">
    <name type="scientific">Leishmania enriettii</name>
    <dbReference type="NCBI Taxonomy" id="5663"/>
    <lineage>
        <taxon>Eukaryota</taxon>
        <taxon>Discoba</taxon>
        <taxon>Euglenozoa</taxon>
        <taxon>Kinetoplastea</taxon>
        <taxon>Metakinetoplastina</taxon>
        <taxon>Trypanosomatida</taxon>
        <taxon>Trypanosomatidae</taxon>
        <taxon>Leishmaniinae</taxon>
        <taxon>Leishmania</taxon>
    </lineage>
</organism>
<keyword evidence="4" id="KW-1185">Reference proteome</keyword>
<dbReference type="RefSeq" id="XP_067688237.1">
    <property type="nucleotide sequence ID" value="XM_067832134.1"/>
</dbReference>
<keyword evidence="2" id="KW-1133">Transmembrane helix</keyword>
<dbReference type="GeneID" id="94167644"/>
<protein>
    <submittedName>
        <fullName evidence="3">Uncharacterized protein</fullName>
    </submittedName>
</protein>
<dbReference type="Proteomes" id="UP000674179">
    <property type="component" value="Chromosome 36"/>
</dbReference>
<evidence type="ECO:0000256" key="2">
    <source>
        <dbReference type="SAM" id="Phobius"/>
    </source>
</evidence>